<proteinExistence type="predicted"/>
<accession>A0A9P7MC22</accession>
<name>A0A9P7MC22_9HYPO</name>
<dbReference type="CDD" id="cd00102">
    <property type="entry name" value="IPT"/>
    <property type="match status" value="1"/>
</dbReference>
<sequence length="100" mass="10701">MKVWEEAVQQKMVVKWKNYRHASMSMNAGVEVREVGDSAFFLAGRGTVGVGMKKNGLDDDAGRGAQENLQTADCSVVWLGGDAMCSSATVSATKVVRSTT</sequence>
<organism evidence="1 2">
    <name type="scientific">Claviceps pazoutovae</name>
    <dbReference type="NCBI Taxonomy" id="1649127"/>
    <lineage>
        <taxon>Eukaryota</taxon>
        <taxon>Fungi</taxon>
        <taxon>Dikarya</taxon>
        <taxon>Ascomycota</taxon>
        <taxon>Pezizomycotina</taxon>
        <taxon>Sordariomycetes</taxon>
        <taxon>Hypocreomycetidae</taxon>
        <taxon>Hypocreales</taxon>
        <taxon>Clavicipitaceae</taxon>
        <taxon>Claviceps</taxon>
    </lineage>
</organism>
<evidence type="ECO:0000313" key="1">
    <source>
        <dbReference type="EMBL" id="KAG5937501.1"/>
    </source>
</evidence>
<comment type="caution">
    <text evidence="1">The sequence shown here is derived from an EMBL/GenBank/DDBJ whole genome shotgun (WGS) entry which is preliminary data.</text>
</comment>
<dbReference type="Proteomes" id="UP000706124">
    <property type="component" value="Unassembled WGS sequence"/>
</dbReference>
<reference evidence="1 2" key="1">
    <citation type="journal article" date="2020" name="bioRxiv">
        <title>Whole genome comparisons of ergot fungi reveals the divergence and evolution of species within the genus Claviceps are the result of varying mechanisms driving genome evolution and host range expansion.</title>
        <authorList>
            <person name="Wyka S.A."/>
            <person name="Mondo S.J."/>
            <person name="Liu M."/>
            <person name="Dettman J."/>
            <person name="Nalam V."/>
            <person name="Broders K.D."/>
        </authorList>
    </citation>
    <scope>NUCLEOTIDE SEQUENCE [LARGE SCALE GENOMIC DNA]</scope>
    <source>
        <strain evidence="1 2">CCC 1485</strain>
    </source>
</reference>
<evidence type="ECO:0000313" key="2">
    <source>
        <dbReference type="Proteomes" id="UP000706124"/>
    </source>
</evidence>
<keyword evidence="2" id="KW-1185">Reference proteome</keyword>
<dbReference type="EMBL" id="SRPO01000181">
    <property type="protein sequence ID" value="KAG5937501.1"/>
    <property type="molecule type" value="Genomic_DNA"/>
</dbReference>
<protein>
    <submittedName>
        <fullName evidence="1">Uncharacterized protein</fullName>
    </submittedName>
</protein>
<gene>
    <name evidence="1" type="ORF">E4U60_001904</name>
</gene>
<dbReference type="AlphaFoldDB" id="A0A9P7MC22"/>